<evidence type="ECO:0000259" key="1">
    <source>
        <dbReference type="Pfam" id="PF01593"/>
    </source>
</evidence>
<accession>A0A831VRH3</accession>
<dbReference type="Gene3D" id="3.50.50.60">
    <property type="entry name" value="FAD/NAD(P)-binding domain"/>
    <property type="match status" value="1"/>
</dbReference>
<dbReference type="GO" id="GO:0016491">
    <property type="term" value="F:oxidoreductase activity"/>
    <property type="evidence" value="ECO:0007669"/>
    <property type="project" value="InterPro"/>
</dbReference>
<evidence type="ECO:0000313" key="2">
    <source>
        <dbReference type="EMBL" id="HEA20852.1"/>
    </source>
</evidence>
<protein>
    <submittedName>
        <fullName evidence="2">FAD-dependent oxidoreductase</fullName>
    </submittedName>
</protein>
<dbReference type="Proteomes" id="UP000886191">
    <property type="component" value="Unassembled WGS sequence"/>
</dbReference>
<gene>
    <name evidence="2" type="ORF">ENH87_08030</name>
</gene>
<dbReference type="EMBL" id="DRGL01000027">
    <property type="protein sequence ID" value="HEA20852.1"/>
    <property type="molecule type" value="Genomic_DNA"/>
</dbReference>
<dbReference type="InterPro" id="IPR036188">
    <property type="entry name" value="FAD/NAD-bd_sf"/>
</dbReference>
<name>A0A831VRH3_9FLAO</name>
<dbReference type="SUPFAM" id="SSF51905">
    <property type="entry name" value="FAD/NAD(P)-binding domain"/>
    <property type="match status" value="1"/>
</dbReference>
<dbReference type="Pfam" id="PF01593">
    <property type="entry name" value="Amino_oxidase"/>
    <property type="match status" value="1"/>
</dbReference>
<feature type="domain" description="Amine oxidase" evidence="1">
    <location>
        <begin position="15"/>
        <end position="405"/>
    </location>
</feature>
<organism evidence="2">
    <name type="scientific">Pricia antarctica</name>
    <dbReference type="NCBI Taxonomy" id="641691"/>
    <lineage>
        <taxon>Bacteria</taxon>
        <taxon>Pseudomonadati</taxon>
        <taxon>Bacteroidota</taxon>
        <taxon>Flavobacteriia</taxon>
        <taxon>Flavobacteriales</taxon>
        <taxon>Flavobacteriaceae</taxon>
        <taxon>Pricia</taxon>
    </lineage>
</organism>
<sequence length="420" mass="46998">MKRSKLKINIVGAGISGLIAASILEKKGFAVTIYEQTDRAGGRVKTDDINGFRMDHGFQVLLDAYPLARKYLNLEALDVQPFHSGAVIFKEGKQTVLGDPLRNLSLLIPTLFSKIGSFSDKLKIVSLNLELKKTDVHAIFSNEETTSLQYLREKGFSEDIISSFFMPFFSGIFLEPDLKTSSRMFQFVFKMFGEGRAVLPRNGIAAITEQLVSKFNSTKIVYNASVKKIADGQLILSNGDTITGDYTIMATNTTELVSNLRNQKIEWKGCDTLYFQTLDRVIEQPLIGLIAEKNALINNIFYLTSLGSNWSGNGELLCVTIVKDHTFEEHLLIERVIKELKQYCRITNPKFIKRYRIPKGLPDLMDIRYDMAPSETQLKDTLFLAGDHLLNGSLNAAMMSGEKAALGIIEIIEGERGVVR</sequence>
<dbReference type="PRINTS" id="PR00419">
    <property type="entry name" value="ADXRDTASE"/>
</dbReference>
<comment type="caution">
    <text evidence="2">The sequence shown here is derived from an EMBL/GenBank/DDBJ whole genome shotgun (WGS) entry which is preliminary data.</text>
</comment>
<dbReference type="PANTHER" id="PTHR42841">
    <property type="entry name" value="AMINE OXIDASE"/>
    <property type="match status" value="1"/>
</dbReference>
<proteinExistence type="predicted"/>
<reference evidence="2" key="1">
    <citation type="journal article" date="2020" name="mSystems">
        <title>Genome- and Community-Level Interaction Insights into Carbon Utilization and Element Cycling Functions of Hydrothermarchaeota in Hydrothermal Sediment.</title>
        <authorList>
            <person name="Zhou Z."/>
            <person name="Liu Y."/>
            <person name="Xu W."/>
            <person name="Pan J."/>
            <person name="Luo Z.H."/>
            <person name="Li M."/>
        </authorList>
    </citation>
    <scope>NUCLEOTIDE SEQUENCE [LARGE SCALE GENOMIC DNA]</scope>
    <source>
        <strain evidence="2">HyVt-345</strain>
    </source>
</reference>
<dbReference type="InterPro" id="IPR002937">
    <property type="entry name" value="Amino_oxidase"/>
</dbReference>
<dbReference type="AlphaFoldDB" id="A0A831VRH3"/>